<reference evidence="1 2" key="1">
    <citation type="submission" date="2018-06" db="EMBL/GenBank/DDBJ databases">
        <authorList>
            <consortium name="Pathogen Informatics"/>
            <person name="Doyle S."/>
        </authorList>
    </citation>
    <scope>NUCLEOTIDE SEQUENCE [LARGE SCALE GENOMIC DNA]</scope>
    <source>
        <strain evidence="1 2">NCTC8849</strain>
    </source>
</reference>
<evidence type="ECO:0000313" key="1">
    <source>
        <dbReference type="EMBL" id="STU45807.1"/>
    </source>
</evidence>
<sequence length="101" mass="11238">MSAPYASMLRHAVNIFTSFPVNTGNGIMGMQAFLMLNPDIKCFTKGCTTKNIIEPTGSIFAKHQILTVSQRKSLFVAPLDDRLHGCPESNFSIINQLKHRQ</sequence>
<evidence type="ECO:0000313" key="2">
    <source>
        <dbReference type="Proteomes" id="UP000254799"/>
    </source>
</evidence>
<organism evidence="1 2">
    <name type="scientific">Klebsiella pneumoniae</name>
    <dbReference type="NCBI Taxonomy" id="573"/>
    <lineage>
        <taxon>Bacteria</taxon>
        <taxon>Pseudomonadati</taxon>
        <taxon>Pseudomonadota</taxon>
        <taxon>Gammaproteobacteria</taxon>
        <taxon>Enterobacterales</taxon>
        <taxon>Enterobacteriaceae</taxon>
        <taxon>Klebsiella/Raoultella group</taxon>
        <taxon>Klebsiella</taxon>
        <taxon>Klebsiella pneumoniae complex</taxon>
    </lineage>
</organism>
<gene>
    <name evidence="1" type="ORF">NCTC8849_05765</name>
</gene>
<name>A0A377YSC5_KLEPN</name>
<accession>A0A377YSC5</accession>
<proteinExistence type="predicted"/>
<protein>
    <submittedName>
        <fullName evidence="1">Uncharacterized protein</fullName>
    </submittedName>
</protein>
<dbReference type="Proteomes" id="UP000254799">
    <property type="component" value="Unassembled WGS sequence"/>
</dbReference>
<dbReference type="AlphaFoldDB" id="A0A377YSC5"/>
<dbReference type="EMBL" id="UGLC01000003">
    <property type="protein sequence ID" value="STU45807.1"/>
    <property type="molecule type" value="Genomic_DNA"/>
</dbReference>